<organism evidence="2">
    <name type="scientific">Ruegeria sp. PrR005</name>
    <dbReference type="NCBI Taxonomy" id="2706882"/>
    <lineage>
        <taxon>Bacteria</taxon>
        <taxon>Pseudomonadati</taxon>
        <taxon>Pseudomonadota</taxon>
        <taxon>Alphaproteobacteria</taxon>
        <taxon>Rhodobacterales</taxon>
        <taxon>Roseobacteraceae</taxon>
        <taxon>Ruegeria</taxon>
    </lineage>
</organism>
<name>A0A6B2NWT9_9RHOB</name>
<dbReference type="AlphaFoldDB" id="A0A6B2NWT9"/>
<dbReference type="RefSeq" id="WP_164131394.1">
    <property type="nucleotide sequence ID" value="NZ_JAAGOX010000030.1"/>
</dbReference>
<dbReference type="EMBL" id="JAAGOX010000030">
    <property type="protein sequence ID" value="NDW46365.1"/>
    <property type="molecule type" value="Genomic_DNA"/>
</dbReference>
<feature type="region of interest" description="Disordered" evidence="1">
    <location>
        <begin position="1"/>
        <end position="25"/>
    </location>
</feature>
<protein>
    <submittedName>
        <fullName evidence="2">Uncharacterized protein</fullName>
    </submittedName>
</protein>
<accession>A0A6B2NWT9</accession>
<feature type="non-terminal residue" evidence="2">
    <location>
        <position position="1"/>
    </location>
</feature>
<comment type="caution">
    <text evidence="2">The sequence shown here is derived from an EMBL/GenBank/DDBJ whole genome shotgun (WGS) entry which is preliminary data.</text>
</comment>
<proteinExistence type="predicted"/>
<reference evidence="2" key="1">
    <citation type="submission" date="2020-02" db="EMBL/GenBank/DDBJ databases">
        <title>Delineation of the pyrene-degrading pathway in Roseobacter clade bacteria by genomic analysis.</title>
        <authorList>
            <person name="Zhou H."/>
            <person name="Wang H."/>
        </authorList>
    </citation>
    <scope>NUCLEOTIDE SEQUENCE</scope>
    <source>
        <strain evidence="2">PrR005</strain>
    </source>
</reference>
<evidence type="ECO:0000256" key="1">
    <source>
        <dbReference type="SAM" id="MobiDB-lite"/>
    </source>
</evidence>
<gene>
    <name evidence="2" type="ORF">G0P99_15500</name>
</gene>
<evidence type="ECO:0000313" key="2">
    <source>
        <dbReference type="EMBL" id="NDW46365.1"/>
    </source>
</evidence>
<sequence>HNPKSINRGGSLLDEKPGSLLGGNQQSLTLPGQGIVLELEEALTAMIGLAQNDKSRPMAACSEEVVAGGRNRRSRTELRCLV</sequence>